<protein>
    <submittedName>
        <fullName evidence="2">PGM protein</fullName>
    </submittedName>
</protein>
<accession>A0A812VCN8</accession>
<dbReference type="OrthoDB" id="284247at2759"/>
<evidence type="ECO:0000313" key="3">
    <source>
        <dbReference type="Proteomes" id="UP000604046"/>
    </source>
</evidence>
<dbReference type="GO" id="GO:0005737">
    <property type="term" value="C:cytoplasm"/>
    <property type="evidence" value="ECO:0007669"/>
    <property type="project" value="TreeGrafter"/>
</dbReference>
<feature type="region of interest" description="Disordered" evidence="1">
    <location>
        <begin position="63"/>
        <end position="89"/>
    </location>
</feature>
<dbReference type="PANTHER" id="PTHR48100:SF1">
    <property type="entry name" value="HISTIDINE PHOSPHATASE FAMILY PROTEIN-RELATED"/>
    <property type="match status" value="1"/>
</dbReference>
<reference evidence="2" key="1">
    <citation type="submission" date="2021-02" db="EMBL/GenBank/DDBJ databases">
        <authorList>
            <person name="Dougan E. K."/>
            <person name="Rhodes N."/>
            <person name="Thang M."/>
            <person name="Chan C."/>
        </authorList>
    </citation>
    <scope>NUCLEOTIDE SEQUENCE</scope>
</reference>
<evidence type="ECO:0000256" key="1">
    <source>
        <dbReference type="SAM" id="MobiDB-lite"/>
    </source>
</evidence>
<proteinExistence type="predicted"/>
<dbReference type="Pfam" id="PF00300">
    <property type="entry name" value="His_Phos_1"/>
    <property type="match status" value="1"/>
</dbReference>
<dbReference type="EMBL" id="CAJNDS010002824">
    <property type="protein sequence ID" value="CAE7610321.1"/>
    <property type="molecule type" value="Genomic_DNA"/>
</dbReference>
<feature type="compositionally biased region" description="Basic and acidic residues" evidence="1">
    <location>
        <begin position="63"/>
        <end position="74"/>
    </location>
</feature>
<dbReference type="InterPro" id="IPR050275">
    <property type="entry name" value="PGM_Phosphatase"/>
</dbReference>
<dbReference type="GO" id="GO:0016791">
    <property type="term" value="F:phosphatase activity"/>
    <property type="evidence" value="ECO:0007669"/>
    <property type="project" value="TreeGrafter"/>
</dbReference>
<dbReference type="AlphaFoldDB" id="A0A812VCN8"/>
<dbReference type="SUPFAM" id="SSF53254">
    <property type="entry name" value="Phosphoglycerate mutase-like"/>
    <property type="match status" value="1"/>
</dbReference>
<gene>
    <name evidence="2" type="primary">PGM</name>
    <name evidence="2" type="ORF">SNAT2548_LOCUS34694</name>
</gene>
<dbReference type="SMART" id="SM00855">
    <property type="entry name" value="PGAM"/>
    <property type="match status" value="1"/>
</dbReference>
<sequence>MAPKAHDAGEMGDLRAAGETLRASLGFRARLVAAADGATPPEGAKKVHFIRHGEGFHNVAQREWRAKPDWDGKSEPYTLDQDPDGKFEDPLLTPKGEGQAKDLQPRVASLAPELLVVSPMRRATQTALIAFERQVAGGELPVLAHELCHERAGRHTCDRRLPKTKLAALYPAVDYKLIDSEEDPYWGDGWTREDLPTLAARAAGFIDWLLARPERHVAVAAHSALLLAVFNAACECECADTRSHFETGEMRTVLLSVER</sequence>
<comment type="caution">
    <text evidence="2">The sequence shown here is derived from an EMBL/GenBank/DDBJ whole genome shotgun (WGS) entry which is preliminary data.</text>
</comment>
<dbReference type="Gene3D" id="3.40.50.1240">
    <property type="entry name" value="Phosphoglycerate mutase-like"/>
    <property type="match status" value="1"/>
</dbReference>
<keyword evidence="3" id="KW-1185">Reference proteome</keyword>
<dbReference type="InterPro" id="IPR013078">
    <property type="entry name" value="His_Pase_superF_clade-1"/>
</dbReference>
<dbReference type="PANTHER" id="PTHR48100">
    <property type="entry name" value="BROAD-SPECIFICITY PHOSPHATASE YOR283W-RELATED"/>
    <property type="match status" value="1"/>
</dbReference>
<dbReference type="CDD" id="cd07067">
    <property type="entry name" value="HP_PGM_like"/>
    <property type="match status" value="1"/>
</dbReference>
<name>A0A812VCN8_9DINO</name>
<organism evidence="2 3">
    <name type="scientific">Symbiodinium natans</name>
    <dbReference type="NCBI Taxonomy" id="878477"/>
    <lineage>
        <taxon>Eukaryota</taxon>
        <taxon>Sar</taxon>
        <taxon>Alveolata</taxon>
        <taxon>Dinophyceae</taxon>
        <taxon>Suessiales</taxon>
        <taxon>Symbiodiniaceae</taxon>
        <taxon>Symbiodinium</taxon>
    </lineage>
</organism>
<dbReference type="Proteomes" id="UP000604046">
    <property type="component" value="Unassembled WGS sequence"/>
</dbReference>
<dbReference type="InterPro" id="IPR029033">
    <property type="entry name" value="His_PPase_superfam"/>
</dbReference>
<evidence type="ECO:0000313" key="2">
    <source>
        <dbReference type="EMBL" id="CAE7610321.1"/>
    </source>
</evidence>